<proteinExistence type="predicted"/>
<dbReference type="Gene3D" id="2.40.10.10">
    <property type="entry name" value="Trypsin-like serine proteases"/>
    <property type="match status" value="1"/>
</dbReference>
<keyword evidence="2" id="KW-0378">Hydrolase</keyword>
<dbReference type="InterPro" id="IPR018114">
    <property type="entry name" value="TRYPSIN_HIS"/>
</dbReference>
<protein>
    <recommendedName>
        <fullName evidence="6">Peptidase S1 domain-containing protein</fullName>
    </recommendedName>
</protein>
<evidence type="ECO:0000259" key="6">
    <source>
        <dbReference type="PROSITE" id="PS50240"/>
    </source>
</evidence>
<dbReference type="PROSITE" id="PS00134">
    <property type="entry name" value="TRYPSIN_HIS"/>
    <property type="match status" value="1"/>
</dbReference>
<dbReference type="GO" id="GO:0006508">
    <property type="term" value="P:proteolysis"/>
    <property type="evidence" value="ECO:0007669"/>
    <property type="project" value="UniProtKB-KW"/>
</dbReference>
<feature type="signal peptide" evidence="5">
    <location>
        <begin position="1"/>
        <end position="16"/>
    </location>
</feature>
<evidence type="ECO:0000256" key="5">
    <source>
        <dbReference type="SAM" id="SignalP"/>
    </source>
</evidence>
<dbReference type="PROSITE" id="PS50240">
    <property type="entry name" value="TRYPSIN_DOM"/>
    <property type="match status" value="1"/>
</dbReference>
<dbReference type="InterPro" id="IPR001254">
    <property type="entry name" value="Trypsin_dom"/>
</dbReference>
<evidence type="ECO:0000256" key="4">
    <source>
        <dbReference type="ARBA" id="ARBA00023157"/>
    </source>
</evidence>
<organism evidence="7 8">
    <name type="scientific">Megaselia scalaris</name>
    <name type="common">Humpbacked fly</name>
    <name type="synonym">Phora scalaris</name>
    <dbReference type="NCBI Taxonomy" id="36166"/>
    <lineage>
        <taxon>Eukaryota</taxon>
        <taxon>Metazoa</taxon>
        <taxon>Ecdysozoa</taxon>
        <taxon>Arthropoda</taxon>
        <taxon>Hexapoda</taxon>
        <taxon>Insecta</taxon>
        <taxon>Pterygota</taxon>
        <taxon>Neoptera</taxon>
        <taxon>Endopterygota</taxon>
        <taxon>Diptera</taxon>
        <taxon>Brachycera</taxon>
        <taxon>Muscomorpha</taxon>
        <taxon>Platypezoidea</taxon>
        <taxon>Phoridae</taxon>
        <taxon>Megaseliini</taxon>
        <taxon>Megaselia</taxon>
    </lineage>
</organism>
<name>T1GPT7_MEGSC</name>
<keyword evidence="1" id="KW-0645">Protease</keyword>
<evidence type="ECO:0000313" key="8">
    <source>
        <dbReference type="Proteomes" id="UP000015102"/>
    </source>
</evidence>
<dbReference type="PANTHER" id="PTHR24276">
    <property type="entry name" value="POLYSERASE-RELATED"/>
    <property type="match status" value="1"/>
</dbReference>
<reference evidence="8" key="1">
    <citation type="submission" date="2013-02" db="EMBL/GenBank/DDBJ databases">
        <authorList>
            <person name="Hughes D."/>
        </authorList>
    </citation>
    <scope>NUCLEOTIDE SEQUENCE</scope>
    <source>
        <strain>Durham</strain>
        <strain evidence="8">NC isolate 2 -- Noor lab</strain>
    </source>
</reference>
<sequence length="109" mass="11456">MKVTILVLALACGAYSLTLPRLKAAFSKGDIIDGYEAQPGEAPFIVSLEFLGSHFCAGSIIDENTILTAGHCLGYPASLINVKAGSHWRSSSEGVQSANAARTIVHPKL</sequence>
<dbReference type="HOGENOM" id="CLU_143070_0_0_1"/>
<dbReference type="STRING" id="36166.T1GPT7"/>
<keyword evidence="8" id="KW-1185">Reference proteome</keyword>
<evidence type="ECO:0000256" key="1">
    <source>
        <dbReference type="ARBA" id="ARBA00022670"/>
    </source>
</evidence>
<feature type="domain" description="Peptidase S1" evidence="6">
    <location>
        <begin position="31"/>
        <end position="109"/>
    </location>
</feature>
<dbReference type="GO" id="GO:0004252">
    <property type="term" value="F:serine-type endopeptidase activity"/>
    <property type="evidence" value="ECO:0007669"/>
    <property type="project" value="InterPro"/>
</dbReference>
<dbReference type="AlphaFoldDB" id="T1GPT7"/>
<dbReference type="InterPro" id="IPR050430">
    <property type="entry name" value="Peptidase_S1"/>
</dbReference>
<dbReference type="Pfam" id="PF00089">
    <property type="entry name" value="Trypsin"/>
    <property type="match status" value="1"/>
</dbReference>
<feature type="chain" id="PRO_5004577072" description="Peptidase S1 domain-containing protein" evidence="5">
    <location>
        <begin position="17"/>
        <end position="109"/>
    </location>
</feature>
<keyword evidence="4" id="KW-1015">Disulfide bond</keyword>
<evidence type="ECO:0000256" key="2">
    <source>
        <dbReference type="ARBA" id="ARBA00022801"/>
    </source>
</evidence>
<dbReference type="EnsemblMetazoa" id="MESCA005631-RA">
    <property type="protein sequence ID" value="MESCA005631-PA"/>
    <property type="gene ID" value="MESCA005631"/>
</dbReference>
<keyword evidence="5" id="KW-0732">Signal</keyword>
<dbReference type="EMBL" id="CAQQ02182238">
    <property type="status" value="NOT_ANNOTATED_CDS"/>
    <property type="molecule type" value="Genomic_DNA"/>
</dbReference>
<keyword evidence="3" id="KW-0720">Serine protease</keyword>
<dbReference type="InterPro" id="IPR009003">
    <property type="entry name" value="Peptidase_S1_PA"/>
</dbReference>
<accession>T1GPT7</accession>
<dbReference type="Proteomes" id="UP000015102">
    <property type="component" value="Unassembled WGS sequence"/>
</dbReference>
<dbReference type="SUPFAM" id="SSF50494">
    <property type="entry name" value="Trypsin-like serine proteases"/>
    <property type="match status" value="1"/>
</dbReference>
<dbReference type="PANTHER" id="PTHR24276:SF98">
    <property type="entry name" value="FI18310P1-RELATED"/>
    <property type="match status" value="1"/>
</dbReference>
<reference evidence="7" key="2">
    <citation type="submission" date="2015-06" db="UniProtKB">
        <authorList>
            <consortium name="EnsemblMetazoa"/>
        </authorList>
    </citation>
    <scope>IDENTIFICATION</scope>
</reference>
<evidence type="ECO:0000256" key="3">
    <source>
        <dbReference type="ARBA" id="ARBA00022825"/>
    </source>
</evidence>
<dbReference type="InterPro" id="IPR043504">
    <property type="entry name" value="Peptidase_S1_PA_chymotrypsin"/>
</dbReference>
<evidence type="ECO:0000313" key="7">
    <source>
        <dbReference type="EnsemblMetazoa" id="MESCA005631-PA"/>
    </source>
</evidence>